<sequence>FHFIARKNSSGFSKSRRGVTSFQVGCFLPAWRKKTRRIPTVTLPATNLSEKHHKNLGSGVIVAIAVAVIEDFGGDNVDYWPFFKTDEIFDSVQKAVNYAVGMATICGFALIISKHSKGGTLRILKCNRGEHYRGNKLSNLINVVMRKSKTKFTGCLFEMKLKKVTGTKDSWSVCFSLDDRKGYHNHPMVLYPEGHRQFSGLSEKARQIVRDMTAAQARPAVILAAIQEKYPSDNAVRQQVYNYRARIRSESFEGRDVTSQLMHLASRANYIVFTDSDKDTHTLTCVFMSHPRSALLFQTYYWYIGIDSTYKTN</sequence>
<feature type="non-terminal residue" evidence="2">
    <location>
        <position position="1"/>
    </location>
</feature>
<keyword evidence="1" id="KW-0862">Zinc</keyword>
<comment type="similarity">
    <text evidence="1">Belongs to the FHY3/FAR1 family.</text>
</comment>
<comment type="subcellular location">
    <subcellularLocation>
        <location evidence="1">Nucleus</location>
    </subcellularLocation>
</comment>
<keyword evidence="1" id="KW-0863">Zinc-finger</keyword>
<feature type="non-terminal residue" evidence="2">
    <location>
        <position position="313"/>
    </location>
</feature>
<gene>
    <name evidence="2" type="ORF">SHERM_12377</name>
</gene>
<dbReference type="GO" id="GO:0008270">
    <property type="term" value="F:zinc ion binding"/>
    <property type="evidence" value="ECO:0007669"/>
    <property type="project" value="UniProtKB-UniRule"/>
</dbReference>
<dbReference type="PANTHER" id="PTHR31669">
    <property type="entry name" value="PROTEIN FAR1-RELATED SEQUENCE 10-RELATED"/>
    <property type="match status" value="1"/>
</dbReference>
<dbReference type="GO" id="GO:0006355">
    <property type="term" value="P:regulation of DNA-templated transcription"/>
    <property type="evidence" value="ECO:0007669"/>
    <property type="project" value="UniProtKB-UniRule"/>
</dbReference>
<dbReference type="Proteomes" id="UP001153555">
    <property type="component" value="Unassembled WGS sequence"/>
</dbReference>
<proteinExistence type="inferred from homology"/>
<evidence type="ECO:0000256" key="1">
    <source>
        <dbReference type="RuleBase" id="RU367018"/>
    </source>
</evidence>
<protein>
    <recommendedName>
        <fullName evidence="1">Protein FAR1-RELATED SEQUENCE</fullName>
    </recommendedName>
</protein>
<keyword evidence="3" id="KW-1185">Reference proteome</keyword>
<dbReference type="AlphaFoldDB" id="A0A9N7MNI1"/>
<comment type="caution">
    <text evidence="2">The sequence shown here is derived from an EMBL/GenBank/DDBJ whole genome shotgun (WGS) entry which is preliminary data.</text>
</comment>
<dbReference type="OrthoDB" id="2422440at2759"/>
<evidence type="ECO:0000313" key="2">
    <source>
        <dbReference type="EMBL" id="CAA0810943.1"/>
    </source>
</evidence>
<reference evidence="2" key="1">
    <citation type="submission" date="2019-12" db="EMBL/GenBank/DDBJ databases">
        <authorList>
            <person name="Scholes J."/>
        </authorList>
    </citation>
    <scope>NUCLEOTIDE SEQUENCE</scope>
</reference>
<dbReference type="GO" id="GO:0005634">
    <property type="term" value="C:nucleus"/>
    <property type="evidence" value="ECO:0007669"/>
    <property type="project" value="UniProtKB-SubCell"/>
</dbReference>
<keyword evidence="1" id="KW-0539">Nucleus</keyword>
<dbReference type="InterPro" id="IPR031052">
    <property type="entry name" value="FHY3/FAR1"/>
</dbReference>
<comment type="function">
    <text evidence="1">Putative transcription activator involved in regulating light control of development.</text>
</comment>
<keyword evidence="1" id="KW-0479">Metal-binding</keyword>
<dbReference type="EMBL" id="CACSLK010007726">
    <property type="protein sequence ID" value="CAA0810943.1"/>
    <property type="molecule type" value="Genomic_DNA"/>
</dbReference>
<name>A0A9N7MNI1_STRHE</name>
<dbReference type="PANTHER" id="PTHR31669:SF251">
    <property type="entry name" value="PROTEIN FAR1-RELATED SEQUENCE"/>
    <property type="match status" value="1"/>
</dbReference>
<evidence type="ECO:0000313" key="3">
    <source>
        <dbReference type="Proteomes" id="UP001153555"/>
    </source>
</evidence>
<accession>A0A9N7MNI1</accession>
<organism evidence="2 3">
    <name type="scientific">Striga hermonthica</name>
    <name type="common">Purple witchweed</name>
    <name type="synonym">Buchnera hermonthica</name>
    <dbReference type="NCBI Taxonomy" id="68872"/>
    <lineage>
        <taxon>Eukaryota</taxon>
        <taxon>Viridiplantae</taxon>
        <taxon>Streptophyta</taxon>
        <taxon>Embryophyta</taxon>
        <taxon>Tracheophyta</taxon>
        <taxon>Spermatophyta</taxon>
        <taxon>Magnoliopsida</taxon>
        <taxon>eudicotyledons</taxon>
        <taxon>Gunneridae</taxon>
        <taxon>Pentapetalae</taxon>
        <taxon>asterids</taxon>
        <taxon>lamiids</taxon>
        <taxon>Lamiales</taxon>
        <taxon>Orobanchaceae</taxon>
        <taxon>Buchnereae</taxon>
        <taxon>Striga</taxon>
    </lineage>
</organism>